<dbReference type="SUPFAM" id="SSF50118">
    <property type="entry name" value="Cell growth inhibitor/plasmid maintenance toxic component"/>
    <property type="match status" value="1"/>
</dbReference>
<sequence length="106" mass="11674">MVKRGEIWLAALDPTIGSEIQKTRPCLVVSPDEMNAHLRTAIVAPMTTGSRPAPFRVSVTFKGKTGLILPDQMRTIDKARLVKRMGRVDAATLRAVLEVLGEMFEV</sequence>
<dbReference type="InterPro" id="IPR011067">
    <property type="entry name" value="Plasmid_toxin/cell-grow_inhib"/>
</dbReference>
<keyword evidence="1" id="KW-0378">Hydrolase</keyword>
<reference evidence="2 3" key="1">
    <citation type="journal article" date="2015" name="Int. J. Syst. Evol. Microbiol.">
        <title>Sphingomonas hengshuiensis sp. nov., isolated from lake wetland.</title>
        <authorList>
            <person name="Wei S."/>
            <person name="Wang T."/>
            <person name="Liu H."/>
            <person name="Zhang C."/>
            <person name="Guo J."/>
            <person name="Wang Q."/>
            <person name="Liang K."/>
            <person name="Zhang Z."/>
        </authorList>
    </citation>
    <scope>NUCLEOTIDE SEQUENCE [LARGE SCALE GENOMIC DNA]</scope>
    <source>
        <strain evidence="2 3">WHSC-8</strain>
    </source>
</reference>
<dbReference type="GO" id="GO:0004521">
    <property type="term" value="F:RNA endonuclease activity"/>
    <property type="evidence" value="ECO:0007669"/>
    <property type="project" value="TreeGrafter"/>
</dbReference>
<dbReference type="GO" id="GO:0016075">
    <property type="term" value="P:rRNA catabolic process"/>
    <property type="evidence" value="ECO:0007669"/>
    <property type="project" value="TreeGrafter"/>
</dbReference>
<keyword evidence="1" id="KW-0255">Endonuclease</keyword>
<dbReference type="OrthoDB" id="9808744at2"/>
<accession>A0A7U5CV97</accession>
<proteinExistence type="inferred from homology"/>
<evidence type="ECO:0000313" key="3">
    <source>
        <dbReference type="Proteomes" id="UP000032300"/>
    </source>
</evidence>
<name>A0A7U5CV97_9SPHN</name>
<organism evidence="2 3">
    <name type="scientific">Sphingomonas hengshuiensis</name>
    <dbReference type="NCBI Taxonomy" id="1609977"/>
    <lineage>
        <taxon>Bacteria</taxon>
        <taxon>Pseudomonadati</taxon>
        <taxon>Pseudomonadota</taxon>
        <taxon>Alphaproteobacteria</taxon>
        <taxon>Sphingomonadales</taxon>
        <taxon>Sphingomonadaceae</taxon>
        <taxon>Sphingomonas</taxon>
    </lineage>
</organism>
<comment type="similarity">
    <text evidence="1">Belongs to the PemK/MazF family.</text>
</comment>
<protein>
    <recommendedName>
        <fullName evidence="1">mRNA interferase</fullName>
        <ecNumber evidence="1">3.1.-.-</ecNumber>
    </recommendedName>
</protein>
<dbReference type="GO" id="GO:0006402">
    <property type="term" value="P:mRNA catabolic process"/>
    <property type="evidence" value="ECO:0007669"/>
    <property type="project" value="TreeGrafter"/>
</dbReference>
<keyword evidence="1" id="KW-0540">Nuclease</keyword>
<dbReference type="PIRSF" id="PIRSF033490">
    <property type="entry name" value="MazF"/>
    <property type="match status" value="1"/>
</dbReference>
<dbReference type="PANTHER" id="PTHR33988:SF2">
    <property type="entry name" value="ENDORIBONUCLEASE MAZF"/>
    <property type="match status" value="1"/>
</dbReference>
<dbReference type="GO" id="GO:0003677">
    <property type="term" value="F:DNA binding"/>
    <property type="evidence" value="ECO:0007669"/>
    <property type="project" value="InterPro"/>
</dbReference>
<dbReference type="EC" id="3.1.-.-" evidence="1"/>
<dbReference type="GO" id="GO:0016787">
    <property type="term" value="F:hydrolase activity"/>
    <property type="evidence" value="ECO:0007669"/>
    <property type="project" value="UniProtKB-KW"/>
</dbReference>
<dbReference type="EMBL" id="CP010836">
    <property type="protein sequence ID" value="AJP74718.1"/>
    <property type="molecule type" value="Genomic_DNA"/>
</dbReference>
<dbReference type="Proteomes" id="UP000032300">
    <property type="component" value="Chromosome"/>
</dbReference>
<evidence type="ECO:0000313" key="2">
    <source>
        <dbReference type="EMBL" id="AJP74718.1"/>
    </source>
</evidence>
<reference evidence="2 3" key="2">
    <citation type="submission" date="2015-02" db="EMBL/GenBank/DDBJ databases">
        <title>The complete genome of Sphingomonas hengshuiensis sp. WHSC-8 isolated from soil of Hengshui Lake.</title>
        <authorList>
            <person name="Wei S."/>
            <person name="Guo J."/>
            <person name="Su C."/>
            <person name="Wu R."/>
            <person name="Zhang Z."/>
            <person name="Liang K."/>
            <person name="Li H."/>
            <person name="Wang T."/>
            <person name="Liu H."/>
            <person name="Zhang C."/>
            <person name="Li Z."/>
            <person name="Wang Q."/>
            <person name="Meng J."/>
        </authorList>
    </citation>
    <scope>NUCLEOTIDE SEQUENCE [LARGE SCALE GENOMIC DNA]</scope>
    <source>
        <strain evidence="2 3">WHSC-8</strain>
    </source>
</reference>
<dbReference type="PANTHER" id="PTHR33988">
    <property type="entry name" value="ENDORIBONUCLEASE MAZF-RELATED"/>
    <property type="match status" value="1"/>
</dbReference>
<dbReference type="Pfam" id="PF02452">
    <property type="entry name" value="PemK_toxin"/>
    <property type="match status" value="1"/>
</dbReference>
<dbReference type="InterPro" id="IPR003477">
    <property type="entry name" value="PemK-like"/>
</dbReference>
<keyword evidence="3" id="KW-1185">Reference proteome</keyword>
<dbReference type="Gene3D" id="2.30.30.110">
    <property type="match status" value="1"/>
</dbReference>
<dbReference type="KEGG" id="sphi:TS85_21500"/>
<evidence type="ECO:0000256" key="1">
    <source>
        <dbReference type="PIRNR" id="PIRNR033490"/>
    </source>
</evidence>
<dbReference type="AlphaFoldDB" id="A0A7U5CV97"/>
<comment type="function">
    <text evidence="1">Toxic component of a type II toxin-antitoxin (TA) system.</text>
</comment>
<gene>
    <name evidence="2" type="ORF">TS85_21500</name>
</gene>